<dbReference type="GO" id="GO:0004674">
    <property type="term" value="F:protein serine/threonine kinase activity"/>
    <property type="evidence" value="ECO:0007669"/>
    <property type="project" value="TreeGrafter"/>
</dbReference>
<dbReference type="GO" id="GO:0005524">
    <property type="term" value="F:ATP binding"/>
    <property type="evidence" value="ECO:0007669"/>
    <property type="project" value="UniProtKB-UniRule"/>
</dbReference>
<evidence type="ECO:0000256" key="1">
    <source>
        <dbReference type="ARBA" id="ARBA00022679"/>
    </source>
</evidence>
<dbReference type="InterPro" id="IPR008271">
    <property type="entry name" value="Ser/Thr_kinase_AS"/>
</dbReference>
<dbReference type="PROSITE" id="PS00108">
    <property type="entry name" value="PROTEIN_KINASE_ST"/>
    <property type="match status" value="1"/>
</dbReference>
<protein>
    <recommendedName>
        <fullName evidence="7">Protein kinase domain-containing protein</fullName>
    </recommendedName>
</protein>
<evidence type="ECO:0000256" key="3">
    <source>
        <dbReference type="ARBA" id="ARBA00022777"/>
    </source>
</evidence>
<keyword evidence="9" id="KW-1185">Reference proteome</keyword>
<dbReference type="Proteomes" id="UP000075714">
    <property type="component" value="Unassembled WGS sequence"/>
</dbReference>
<feature type="compositionally biased region" description="Polar residues" evidence="6">
    <location>
        <begin position="686"/>
        <end position="703"/>
    </location>
</feature>
<dbReference type="InterPro" id="IPR017441">
    <property type="entry name" value="Protein_kinase_ATP_BS"/>
</dbReference>
<proteinExistence type="predicted"/>
<feature type="domain" description="Protein kinase" evidence="7">
    <location>
        <begin position="725"/>
        <end position="1046"/>
    </location>
</feature>
<reference evidence="9" key="1">
    <citation type="journal article" date="2016" name="Nat. Commun.">
        <title>The Gonium pectorale genome demonstrates co-option of cell cycle regulation during the evolution of multicellularity.</title>
        <authorList>
            <person name="Hanschen E.R."/>
            <person name="Marriage T.N."/>
            <person name="Ferris P.J."/>
            <person name="Hamaji T."/>
            <person name="Toyoda A."/>
            <person name="Fujiyama A."/>
            <person name="Neme R."/>
            <person name="Noguchi H."/>
            <person name="Minakuchi Y."/>
            <person name="Suzuki M."/>
            <person name="Kawai-Toyooka H."/>
            <person name="Smith D.R."/>
            <person name="Sparks H."/>
            <person name="Anderson J."/>
            <person name="Bakaric R."/>
            <person name="Luria V."/>
            <person name="Karger A."/>
            <person name="Kirschner M.W."/>
            <person name="Durand P.M."/>
            <person name="Michod R.E."/>
            <person name="Nozaki H."/>
            <person name="Olson B.J."/>
        </authorList>
    </citation>
    <scope>NUCLEOTIDE SEQUENCE [LARGE SCALE GENOMIC DNA]</scope>
    <source>
        <strain evidence="9">NIES-2863</strain>
    </source>
</reference>
<feature type="region of interest" description="Disordered" evidence="6">
    <location>
        <begin position="680"/>
        <end position="704"/>
    </location>
</feature>
<evidence type="ECO:0000256" key="5">
    <source>
        <dbReference type="PROSITE-ProRule" id="PRU10141"/>
    </source>
</evidence>
<feature type="region of interest" description="Disordered" evidence="6">
    <location>
        <begin position="887"/>
        <end position="913"/>
    </location>
</feature>
<dbReference type="AlphaFoldDB" id="A0A150GLD8"/>
<feature type="region of interest" description="Disordered" evidence="6">
    <location>
        <begin position="396"/>
        <end position="420"/>
    </location>
</feature>
<keyword evidence="3" id="KW-0418">Kinase</keyword>
<feature type="compositionally biased region" description="Polar residues" evidence="6">
    <location>
        <begin position="399"/>
        <end position="411"/>
    </location>
</feature>
<dbReference type="InterPro" id="IPR051681">
    <property type="entry name" value="Ser/Thr_Kinases-Pseudokinases"/>
</dbReference>
<feature type="binding site" evidence="5">
    <location>
        <position position="752"/>
    </location>
    <ligand>
        <name>ATP</name>
        <dbReference type="ChEBI" id="CHEBI:30616"/>
    </ligand>
</feature>
<evidence type="ECO:0000313" key="9">
    <source>
        <dbReference type="Proteomes" id="UP000075714"/>
    </source>
</evidence>
<dbReference type="SMART" id="SM00220">
    <property type="entry name" value="S_TKc"/>
    <property type="match status" value="1"/>
</dbReference>
<dbReference type="Pfam" id="PF00069">
    <property type="entry name" value="Pkinase"/>
    <property type="match status" value="1"/>
</dbReference>
<evidence type="ECO:0000256" key="6">
    <source>
        <dbReference type="SAM" id="MobiDB-lite"/>
    </source>
</evidence>
<dbReference type="PROSITE" id="PS50011">
    <property type="entry name" value="PROTEIN_KINASE_DOM"/>
    <property type="match status" value="1"/>
</dbReference>
<dbReference type="Gene3D" id="1.10.510.10">
    <property type="entry name" value="Transferase(Phosphotransferase) domain 1"/>
    <property type="match status" value="1"/>
</dbReference>
<evidence type="ECO:0000313" key="8">
    <source>
        <dbReference type="EMBL" id="KXZ50669.1"/>
    </source>
</evidence>
<dbReference type="EMBL" id="LSYV01000016">
    <property type="protein sequence ID" value="KXZ50669.1"/>
    <property type="molecule type" value="Genomic_DNA"/>
</dbReference>
<evidence type="ECO:0000256" key="2">
    <source>
        <dbReference type="ARBA" id="ARBA00022741"/>
    </source>
</evidence>
<organism evidence="8 9">
    <name type="scientific">Gonium pectorale</name>
    <name type="common">Green alga</name>
    <dbReference type="NCBI Taxonomy" id="33097"/>
    <lineage>
        <taxon>Eukaryota</taxon>
        <taxon>Viridiplantae</taxon>
        <taxon>Chlorophyta</taxon>
        <taxon>core chlorophytes</taxon>
        <taxon>Chlorophyceae</taxon>
        <taxon>CS clade</taxon>
        <taxon>Chlamydomonadales</taxon>
        <taxon>Volvocaceae</taxon>
        <taxon>Gonium</taxon>
    </lineage>
</organism>
<keyword evidence="1" id="KW-0808">Transferase</keyword>
<dbReference type="PROSITE" id="PS00107">
    <property type="entry name" value="PROTEIN_KINASE_ATP"/>
    <property type="match status" value="1"/>
</dbReference>
<dbReference type="OrthoDB" id="547759at2759"/>
<name>A0A150GLD8_GONPE</name>
<sequence length="1061" mass="110249">MLALQPGQQLKLTALSLYLKDIDEPLGPLWSLSLPFLAPPAPFRVPNGATLVLEDVMLVVARRELQAIFTALCSSTDAWPYTSGVSMLNGSIAISSFDSRARGPDGSLGGGGEVRWRNVTITCPDDTVLPNPKPGLQMPYPCSAAAVAGGSAGGLRTLSADMLRSTQGLVSVALASNMTLAPSSGRYWPVTLPAGQGQLVLRGDPNSSTTLDLAGREDAWEWLRSAGGSPSAASPTVVYLRDLTLVNLPYSAHPSSPADLLAVSALSFAVSPGDWPGPWVRLTRCTLVLPDEELAFLEGVAARNTSGTETGLFNISLQASRSGYTPTALLVLLLNCTLLSASAYAALPGSMELLPQSRVWPPLLLHGDEETALELGPAGLWLAPGLQEALADQDRVRNDNSTSLRGTNGSSVVAGGKEGPGSEDTGVVCTISGYAPELVGGRTFTDLKGMAGGFQLRRPVSLRNLVLYNLAPGGINGTAGGLEGPDAPWGNSTLPLWHFSYDSSVRAPALAPVPTEAAHVPGTTGSALPPGSACTAFTAAGSPSAPASAAVLEYDPGEPALVRLSFKGARASKVRSYDPSSGTLVLSVARHYGWTGADVTITHQLPVDAPPGAQLMPFNGLVLPYKELAGAVHGAAGGAQPVAVASSGGGAPAAPVDDQTFLQDVSVYFDALRGKLMRKAEEADSVQRSSEASTRSVPLTQRPGTHRDLSRAIRVLQAELGGAELKVMAALGSGAYGVVYRGMWRGLDVAVKTIIVSEAHAAETGARQRVVLEAAISMAMSHPNIVGNSATGMKVGPAKEDKKVSVEIRDAYKLYIVQELCNGGTLHSAIRQGMAGSVCSGGPRGLLALRLALGVAQGMQHIHGSRIVHGDLKPENVLLVCHPATGGPRGAPGSGSVDGVEDAKPQTPPESGLPQLTAKVADFGLSLPLPEGATHASKLWQGTPARSAPEVFMGGRQSPRADVWSFGIMLIELFYGCALEDIAAVYASLLGPEGGDSSVARLCLELIEDMLESPHRTYAELVAACLSVEAHDRPGFDVIVRKLEELCSCAKHGNTAPVTQD</sequence>
<dbReference type="PANTHER" id="PTHR44329">
    <property type="entry name" value="SERINE/THREONINE-PROTEIN KINASE TNNI3K-RELATED"/>
    <property type="match status" value="1"/>
</dbReference>
<evidence type="ECO:0000259" key="7">
    <source>
        <dbReference type="PROSITE" id="PS50011"/>
    </source>
</evidence>
<gene>
    <name evidence="8" type="ORF">GPECTOR_15g353</name>
</gene>
<keyword evidence="4 5" id="KW-0067">ATP-binding</keyword>
<accession>A0A150GLD8</accession>
<comment type="caution">
    <text evidence="8">The sequence shown here is derived from an EMBL/GenBank/DDBJ whole genome shotgun (WGS) entry which is preliminary data.</text>
</comment>
<dbReference type="InterPro" id="IPR011009">
    <property type="entry name" value="Kinase-like_dom_sf"/>
</dbReference>
<dbReference type="PANTHER" id="PTHR44329:SF289">
    <property type="entry name" value="SERINE_THREONINE-PROTEIN KINASE VIK"/>
    <property type="match status" value="1"/>
</dbReference>
<dbReference type="SUPFAM" id="SSF56112">
    <property type="entry name" value="Protein kinase-like (PK-like)"/>
    <property type="match status" value="1"/>
</dbReference>
<evidence type="ECO:0000256" key="4">
    <source>
        <dbReference type="ARBA" id="ARBA00022840"/>
    </source>
</evidence>
<dbReference type="STRING" id="33097.A0A150GLD8"/>
<dbReference type="Gene3D" id="3.30.200.20">
    <property type="entry name" value="Phosphorylase Kinase, domain 1"/>
    <property type="match status" value="1"/>
</dbReference>
<dbReference type="InterPro" id="IPR000719">
    <property type="entry name" value="Prot_kinase_dom"/>
</dbReference>
<keyword evidence="2 5" id="KW-0547">Nucleotide-binding</keyword>